<evidence type="ECO:0000313" key="2">
    <source>
        <dbReference type="Proteomes" id="UP000013989"/>
    </source>
</evidence>
<comment type="caution">
    <text evidence="1">The sequence shown here is derived from an EMBL/GenBank/DDBJ whole genome shotgun (WGS) entry which is preliminary data.</text>
</comment>
<dbReference type="EMBL" id="AHEJ01000127">
    <property type="protein sequence ID" value="EOP50081.1"/>
    <property type="molecule type" value="Genomic_DNA"/>
</dbReference>
<dbReference type="AlphaFoldDB" id="A0A9W5Q9V4"/>
<accession>A0A9W5Q9V4</accession>
<proteinExistence type="predicted"/>
<sequence length="65" mass="7401">MDDKCQIWIDGSRRLESTVGEEMADKIREEMLLNPENVQNILINVDKDGNVVKNILDSSGKKIIE</sequence>
<reference evidence="1 2" key="1">
    <citation type="submission" date="2012-12" db="EMBL/GenBank/DDBJ databases">
        <title>The Genome Sequence of Bacillus cereus ISP2954.</title>
        <authorList>
            <consortium name="The Broad Institute Genome Sequencing Platform"/>
            <consortium name="The Broad Institute Genome Sequencing Center for Infectious Disease"/>
            <person name="Feldgarden M."/>
            <person name="Van der Auwera G.A."/>
            <person name="Mahillon J."/>
            <person name="Duprez V."/>
            <person name="Timmery S."/>
            <person name="Mattelet C."/>
            <person name="Dierick K."/>
            <person name="Sun M."/>
            <person name="Yu Z."/>
            <person name="Zhu L."/>
            <person name="Hu X."/>
            <person name="Shank E.B."/>
            <person name="Swiecicka I."/>
            <person name="Hansen B.M."/>
            <person name="Andrup L."/>
            <person name="Walker B."/>
            <person name="Young S.K."/>
            <person name="Zeng Q."/>
            <person name="Gargeya S."/>
            <person name="Fitzgerald M."/>
            <person name="Haas B."/>
            <person name="Abouelleil A."/>
            <person name="Alvarado L."/>
            <person name="Arachchi H.M."/>
            <person name="Berlin A.M."/>
            <person name="Chapman S.B."/>
            <person name="Dewar J."/>
            <person name="Goldberg J."/>
            <person name="Griggs A."/>
            <person name="Gujja S."/>
            <person name="Hansen M."/>
            <person name="Howarth C."/>
            <person name="Imamovic A."/>
            <person name="Larimer J."/>
            <person name="McCowan C."/>
            <person name="Murphy C."/>
            <person name="Neiman D."/>
            <person name="Pearson M."/>
            <person name="Priest M."/>
            <person name="Roberts A."/>
            <person name="Saif S."/>
            <person name="Shea T."/>
            <person name="Sisk P."/>
            <person name="Sykes S."/>
            <person name="Wortman J."/>
            <person name="Nusbaum C."/>
            <person name="Birren B."/>
        </authorList>
    </citation>
    <scope>NUCLEOTIDE SEQUENCE [LARGE SCALE GENOMIC DNA]</scope>
    <source>
        <strain evidence="1 2">ISP2954</strain>
    </source>
</reference>
<gene>
    <name evidence="1" type="ORF">IGU_06957</name>
</gene>
<protein>
    <submittedName>
        <fullName evidence="1">Uncharacterized protein</fullName>
    </submittedName>
</protein>
<dbReference type="Proteomes" id="UP000013989">
    <property type="component" value="Unassembled WGS sequence"/>
</dbReference>
<evidence type="ECO:0000313" key="1">
    <source>
        <dbReference type="EMBL" id="EOP50081.1"/>
    </source>
</evidence>
<organism evidence="1 2">
    <name type="scientific">Bacillus cereus ISP2954</name>
    <dbReference type="NCBI Taxonomy" id="1053215"/>
    <lineage>
        <taxon>Bacteria</taxon>
        <taxon>Bacillati</taxon>
        <taxon>Bacillota</taxon>
        <taxon>Bacilli</taxon>
        <taxon>Bacillales</taxon>
        <taxon>Bacillaceae</taxon>
        <taxon>Bacillus</taxon>
        <taxon>Bacillus cereus group</taxon>
    </lineage>
</organism>
<name>A0A9W5Q9V4_BACCE</name>